<evidence type="ECO:0000313" key="2">
    <source>
        <dbReference type="EMBL" id="PDP43774.1"/>
    </source>
</evidence>
<feature type="chain" id="PRO_5013218611" description="Outer membrane protein beta-barrel domain-containing protein" evidence="1">
    <location>
        <begin position="23"/>
        <end position="210"/>
    </location>
</feature>
<gene>
    <name evidence="2" type="ORF">CLI86_06690</name>
</gene>
<dbReference type="AlphaFoldDB" id="A0A2A6E757"/>
<dbReference type="EMBL" id="NSLJ01000014">
    <property type="protein sequence ID" value="PDP43774.1"/>
    <property type="molecule type" value="Genomic_DNA"/>
</dbReference>
<evidence type="ECO:0000313" key="3">
    <source>
        <dbReference type="Proteomes" id="UP000219259"/>
    </source>
</evidence>
<dbReference type="Proteomes" id="UP000219259">
    <property type="component" value="Unassembled WGS sequence"/>
</dbReference>
<reference evidence="2 3" key="1">
    <citation type="submission" date="2017-09" db="EMBL/GenBank/DDBJ databases">
        <title>Phase variable restriction modification systems are present in the genome sequences of periodontal pathogens Prevotella intermedia, Tannerella forsythia and Porphyromonas gingivalis.</title>
        <authorList>
            <person name="Haigh R.D."/>
            <person name="Crawford L."/>
            <person name="Ralph J."/>
            <person name="Wanford J."/>
            <person name="Vartoukian S.R."/>
            <person name="Hijazib K."/>
            <person name="Wade W."/>
            <person name="Oggioni M.R."/>
        </authorList>
    </citation>
    <scope>NUCLEOTIDE SEQUENCE [LARGE SCALE GENOMIC DNA]</scope>
    <source>
        <strain evidence="2 3">WW11663</strain>
    </source>
</reference>
<keyword evidence="1" id="KW-0732">Signal</keyword>
<name>A0A2A6E757_TANFO</name>
<dbReference type="RefSeq" id="WP_014223876.1">
    <property type="nucleotide sequence ID" value="NZ_CAJPTF010000003.1"/>
</dbReference>
<dbReference type="GeneID" id="34757804"/>
<accession>A0A2A6E757</accession>
<sequence>MIKIKTTLLFLFLLFLSLPVGAQTQTGLLVGGGSGSFSYGGIKARYENMTLRDVDYKLNGFVGYRFRLHPFTSCKAFVDLDASVGVKSWDYLYRPILKQQPSDNPQVGGIYFLSSSAYACFASLGGTINYPVYKGLSVGAGVEPVYYFAGYEKEDMKHPFDVPFVGKIAYNLKFMELGISYKHGLSNVIETKDFTSGKFRDWQVSVWIPF</sequence>
<comment type="caution">
    <text evidence="2">The sequence shown here is derived from an EMBL/GenBank/DDBJ whole genome shotgun (WGS) entry which is preliminary data.</text>
</comment>
<organism evidence="2 3">
    <name type="scientific">Tannerella forsythia</name>
    <name type="common">Bacteroides forsythus</name>
    <dbReference type="NCBI Taxonomy" id="28112"/>
    <lineage>
        <taxon>Bacteria</taxon>
        <taxon>Pseudomonadati</taxon>
        <taxon>Bacteroidota</taxon>
        <taxon>Bacteroidia</taxon>
        <taxon>Bacteroidales</taxon>
        <taxon>Tannerellaceae</taxon>
        <taxon>Tannerella</taxon>
    </lineage>
</organism>
<evidence type="ECO:0008006" key="4">
    <source>
        <dbReference type="Google" id="ProtNLM"/>
    </source>
</evidence>
<feature type="signal peptide" evidence="1">
    <location>
        <begin position="1"/>
        <end position="22"/>
    </location>
</feature>
<proteinExistence type="predicted"/>
<evidence type="ECO:0000256" key="1">
    <source>
        <dbReference type="SAM" id="SignalP"/>
    </source>
</evidence>
<dbReference type="OMA" id="HIGYAYR"/>
<protein>
    <recommendedName>
        <fullName evidence="4">Outer membrane protein beta-barrel domain-containing protein</fullName>
    </recommendedName>
</protein>